<evidence type="ECO:0000256" key="1">
    <source>
        <dbReference type="SAM" id="MobiDB-lite"/>
    </source>
</evidence>
<keyword evidence="3" id="KW-1185">Reference proteome</keyword>
<sequence>MEQRINIKLCEKIGKSASETWLMVNTSSVSERHRRFKGGREDVQDDPRSGQPKKRRTDANVDTVRTKGESTVLTESADSEKKTRNLA</sequence>
<dbReference type="AlphaFoldDB" id="A0A2J7RJ40"/>
<dbReference type="InParanoid" id="A0A2J7RJ40"/>
<gene>
    <name evidence="2" type="ORF">B7P43_G15931</name>
</gene>
<dbReference type="STRING" id="105785.A0A2J7RJ40"/>
<feature type="compositionally biased region" description="Basic and acidic residues" evidence="1">
    <location>
        <begin position="78"/>
        <end position="87"/>
    </location>
</feature>
<dbReference type="EMBL" id="NEVH01003007">
    <property type="protein sequence ID" value="PNF40848.1"/>
    <property type="molecule type" value="Genomic_DNA"/>
</dbReference>
<comment type="caution">
    <text evidence="2">The sequence shown here is derived from an EMBL/GenBank/DDBJ whole genome shotgun (WGS) entry which is preliminary data.</text>
</comment>
<proteinExistence type="predicted"/>
<organism evidence="2 3">
    <name type="scientific">Cryptotermes secundus</name>
    <dbReference type="NCBI Taxonomy" id="105785"/>
    <lineage>
        <taxon>Eukaryota</taxon>
        <taxon>Metazoa</taxon>
        <taxon>Ecdysozoa</taxon>
        <taxon>Arthropoda</taxon>
        <taxon>Hexapoda</taxon>
        <taxon>Insecta</taxon>
        <taxon>Pterygota</taxon>
        <taxon>Neoptera</taxon>
        <taxon>Polyneoptera</taxon>
        <taxon>Dictyoptera</taxon>
        <taxon>Blattodea</taxon>
        <taxon>Blattoidea</taxon>
        <taxon>Termitoidae</taxon>
        <taxon>Kalotermitidae</taxon>
        <taxon>Cryptotermitinae</taxon>
        <taxon>Cryptotermes</taxon>
    </lineage>
</organism>
<reference evidence="2 3" key="1">
    <citation type="submission" date="2017-12" db="EMBL/GenBank/DDBJ databases">
        <title>Hemimetabolous genomes reveal molecular basis of termite eusociality.</title>
        <authorList>
            <person name="Harrison M.C."/>
            <person name="Jongepier E."/>
            <person name="Robertson H.M."/>
            <person name="Arning N."/>
            <person name="Bitard-Feildel T."/>
            <person name="Chao H."/>
            <person name="Childers C.P."/>
            <person name="Dinh H."/>
            <person name="Doddapaneni H."/>
            <person name="Dugan S."/>
            <person name="Gowin J."/>
            <person name="Greiner C."/>
            <person name="Han Y."/>
            <person name="Hu H."/>
            <person name="Hughes D.S.T."/>
            <person name="Huylmans A.-K."/>
            <person name="Kemena C."/>
            <person name="Kremer L.P.M."/>
            <person name="Lee S.L."/>
            <person name="Lopez-Ezquerra A."/>
            <person name="Mallet L."/>
            <person name="Monroy-Kuhn J.M."/>
            <person name="Moser A."/>
            <person name="Murali S.C."/>
            <person name="Muzny D.M."/>
            <person name="Otani S."/>
            <person name="Piulachs M.-D."/>
            <person name="Poelchau M."/>
            <person name="Qu J."/>
            <person name="Schaub F."/>
            <person name="Wada-Katsumata A."/>
            <person name="Worley K.C."/>
            <person name="Xie Q."/>
            <person name="Ylla G."/>
            <person name="Poulsen M."/>
            <person name="Gibbs R.A."/>
            <person name="Schal C."/>
            <person name="Richards S."/>
            <person name="Belles X."/>
            <person name="Korb J."/>
            <person name="Bornberg-Bauer E."/>
        </authorList>
    </citation>
    <scope>NUCLEOTIDE SEQUENCE [LARGE SCALE GENOMIC DNA]</scope>
    <source>
        <tissue evidence="2">Whole body</tissue>
    </source>
</reference>
<evidence type="ECO:0000313" key="3">
    <source>
        <dbReference type="Proteomes" id="UP000235965"/>
    </source>
</evidence>
<feature type="region of interest" description="Disordered" evidence="1">
    <location>
        <begin position="26"/>
        <end position="87"/>
    </location>
</feature>
<feature type="compositionally biased region" description="Basic and acidic residues" evidence="1">
    <location>
        <begin position="38"/>
        <end position="48"/>
    </location>
</feature>
<protein>
    <submittedName>
        <fullName evidence="2">Uncharacterized protein</fullName>
    </submittedName>
</protein>
<dbReference type="Proteomes" id="UP000235965">
    <property type="component" value="Unassembled WGS sequence"/>
</dbReference>
<name>A0A2J7RJ40_9NEOP</name>
<evidence type="ECO:0000313" key="2">
    <source>
        <dbReference type="EMBL" id="PNF40848.1"/>
    </source>
</evidence>
<accession>A0A2J7RJ40</accession>